<dbReference type="GO" id="GO:0003735">
    <property type="term" value="F:structural constituent of ribosome"/>
    <property type="evidence" value="ECO:0007669"/>
    <property type="project" value="InterPro"/>
</dbReference>
<dbReference type="GO" id="GO:1990904">
    <property type="term" value="C:ribonucleoprotein complex"/>
    <property type="evidence" value="ECO:0007669"/>
    <property type="project" value="UniProtKB-KW"/>
</dbReference>
<comment type="similarity">
    <text evidence="1 5">Belongs to the universal ribosomal protein uL4 family.</text>
</comment>
<accession>A0A1F7IBV9</accession>
<comment type="subunit">
    <text evidence="5">Part of the 50S ribosomal subunit.</text>
</comment>
<dbReference type="Proteomes" id="UP000177698">
    <property type="component" value="Unassembled WGS sequence"/>
</dbReference>
<dbReference type="NCBIfam" id="TIGR03953">
    <property type="entry name" value="rplD_bact"/>
    <property type="match status" value="1"/>
</dbReference>
<protein>
    <recommendedName>
        <fullName evidence="4 5">Large ribosomal subunit protein uL4</fullName>
    </recommendedName>
</protein>
<evidence type="ECO:0000313" key="6">
    <source>
        <dbReference type="EMBL" id="OGK40845.1"/>
    </source>
</evidence>
<dbReference type="PANTHER" id="PTHR10746:SF6">
    <property type="entry name" value="LARGE RIBOSOMAL SUBUNIT PROTEIN UL4M"/>
    <property type="match status" value="1"/>
</dbReference>
<dbReference type="GO" id="GO:0006412">
    <property type="term" value="P:translation"/>
    <property type="evidence" value="ECO:0007669"/>
    <property type="project" value="UniProtKB-UniRule"/>
</dbReference>
<comment type="caution">
    <text evidence="6">The sequence shown here is derived from an EMBL/GenBank/DDBJ whole genome shotgun (WGS) entry which is preliminary data.</text>
</comment>
<organism evidence="6 7">
    <name type="scientific">Candidatus Roizmanbacteria bacterium RIFCSPLOWO2_01_FULL_37_12</name>
    <dbReference type="NCBI Taxonomy" id="1802056"/>
    <lineage>
        <taxon>Bacteria</taxon>
        <taxon>Candidatus Roizmaniibacteriota</taxon>
    </lineage>
</organism>
<dbReference type="InterPro" id="IPR002136">
    <property type="entry name" value="Ribosomal_uL4"/>
</dbReference>
<keyword evidence="2 5" id="KW-0689">Ribosomal protein</keyword>
<dbReference type="GO" id="GO:0019843">
    <property type="term" value="F:rRNA binding"/>
    <property type="evidence" value="ECO:0007669"/>
    <property type="project" value="UniProtKB-UniRule"/>
</dbReference>
<dbReference type="STRING" id="1802056.A2954_05700"/>
<keyword evidence="3 5" id="KW-0687">Ribonucleoprotein</keyword>
<reference evidence="6 7" key="1">
    <citation type="journal article" date="2016" name="Nat. Commun.">
        <title>Thousands of microbial genomes shed light on interconnected biogeochemical processes in an aquifer system.</title>
        <authorList>
            <person name="Anantharaman K."/>
            <person name="Brown C.T."/>
            <person name="Hug L.A."/>
            <person name="Sharon I."/>
            <person name="Castelle C.J."/>
            <person name="Probst A.J."/>
            <person name="Thomas B.C."/>
            <person name="Singh A."/>
            <person name="Wilkins M.J."/>
            <person name="Karaoz U."/>
            <person name="Brodie E.L."/>
            <person name="Williams K.H."/>
            <person name="Hubbard S.S."/>
            <person name="Banfield J.F."/>
        </authorList>
    </citation>
    <scope>NUCLEOTIDE SEQUENCE [LARGE SCALE GENOMIC DNA]</scope>
</reference>
<dbReference type="PANTHER" id="PTHR10746">
    <property type="entry name" value="50S RIBOSOMAL PROTEIN L4"/>
    <property type="match status" value="1"/>
</dbReference>
<evidence type="ECO:0000256" key="1">
    <source>
        <dbReference type="ARBA" id="ARBA00010528"/>
    </source>
</evidence>
<evidence type="ECO:0000256" key="5">
    <source>
        <dbReference type="HAMAP-Rule" id="MF_01328"/>
    </source>
</evidence>
<dbReference type="Pfam" id="PF00573">
    <property type="entry name" value="Ribosomal_L4"/>
    <property type="match status" value="1"/>
</dbReference>
<comment type="function">
    <text evidence="5">One of the primary rRNA binding proteins, this protein initially binds near the 5'-end of the 23S rRNA. It is important during the early stages of 50S assembly. It makes multiple contacts with different domains of the 23S rRNA in the assembled 50S subunit and ribosome.</text>
</comment>
<evidence type="ECO:0000313" key="7">
    <source>
        <dbReference type="Proteomes" id="UP000177698"/>
    </source>
</evidence>
<sequence>MRKKSVKTRLSIPVYDLDGSEKELVALPKEIFAVEVNEKLLAQYVRVYLANQRQGTASTKTRGEVIGSTRKIYKQKGTGRARHGDIKAPVFVGGGVVGGPKQRDYSLRLNKKQAKKALFNALTLSLQKGAIIGLGDEFIKIEAKTNKFAAFLKSLNLKKEKILLVLPKMERNNLVLAVRNLSNVTIIDVNSINPFEILRNGKVLIVKAGLQVLEKRFVKAGQTLK</sequence>
<dbReference type="Gene3D" id="3.40.1370.10">
    <property type="match status" value="1"/>
</dbReference>
<name>A0A1F7IBV9_9BACT</name>
<dbReference type="SUPFAM" id="SSF52166">
    <property type="entry name" value="Ribosomal protein L4"/>
    <property type="match status" value="1"/>
</dbReference>
<evidence type="ECO:0000256" key="2">
    <source>
        <dbReference type="ARBA" id="ARBA00022980"/>
    </source>
</evidence>
<dbReference type="GO" id="GO:0005840">
    <property type="term" value="C:ribosome"/>
    <property type="evidence" value="ECO:0007669"/>
    <property type="project" value="UniProtKB-KW"/>
</dbReference>
<dbReference type="InterPro" id="IPR023574">
    <property type="entry name" value="Ribosomal_uL4_dom_sf"/>
</dbReference>
<dbReference type="InterPro" id="IPR013005">
    <property type="entry name" value="Ribosomal_uL4-like"/>
</dbReference>
<dbReference type="AlphaFoldDB" id="A0A1F7IBV9"/>
<evidence type="ECO:0000256" key="4">
    <source>
        <dbReference type="ARBA" id="ARBA00035244"/>
    </source>
</evidence>
<dbReference type="HAMAP" id="MF_01328_B">
    <property type="entry name" value="Ribosomal_uL4_B"/>
    <property type="match status" value="1"/>
</dbReference>
<evidence type="ECO:0000256" key="3">
    <source>
        <dbReference type="ARBA" id="ARBA00023274"/>
    </source>
</evidence>
<keyword evidence="5" id="KW-0699">rRNA-binding</keyword>
<proteinExistence type="inferred from homology"/>
<gene>
    <name evidence="5" type="primary">rplD</name>
    <name evidence="6" type="ORF">A2954_05700</name>
</gene>
<keyword evidence="5" id="KW-0694">RNA-binding</keyword>
<dbReference type="EMBL" id="MGAG01000018">
    <property type="protein sequence ID" value="OGK40845.1"/>
    <property type="molecule type" value="Genomic_DNA"/>
</dbReference>
<comment type="function">
    <text evidence="5">Forms part of the polypeptide exit tunnel.</text>
</comment>